<dbReference type="GO" id="GO:0005829">
    <property type="term" value="C:cytosol"/>
    <property type="evidence" value="ECO:0007669"/>
    <property type="project" value="TreeGrafter"/>
</dbReference>
<evidence type="ECO:0000256" key="3">
    <source>
        <dbReference type="SAM" id="Coils"/>
    </source>
</evidence>
<sequence length="213" mass="24433">MPNMDREEGVVVRGRAEIDMRAPFRSVKEAVMLFGERVLAGEIYANKLKEMQTRASENGQYQSRFGAVAAELEETKQSLQKAKEENNLMAYCLKSLKEELEQTKRELQQLKARKSQKHPADPEMEELKFIENASNDFEVKTQIEDGFEFQKKRSVKFASPPLLTRVITSKDVHEELRKPPSFKKKMKKPLIPLIGSIFSKKKGSQEEGESPRA</sequence>
<evidence type="ECO:0000313" key="5">
    <source>
        <dbReference type="Proteomes" id="UP000325577"/>
    </source>
</evidence>
<organism evidence="4 5">
    <name type="scientific">Nyssa sinensis</name>
    <dbReference type="NCBI Taxonomy" id="561372"/>
    <lineage>
        <taxon>Eukaryota</taxon>
        <taxon>Viridiplantae</taxon>
        <taxon>Streptophyta</taxon>
        <taxon>Embryophyta</taxon>
        <taxon>Tracheophyta</taxon>
        <taxon>Spermatophyta</taxon>
        <taxon>Magnoliopsida</taxon>
        <taxon>eudicotyledons</taxon>
        <taxon>Gunneridae</taxon>
        <taxon>Pentapetalae</taxon>
        <taxon>asterids</taxon>
        <taxon>Cornales</taxon>
        <taxon>Nyssaceae</taxon>
        <taxon>Nyssa</taxon>
    </lineage>
</organism>
<dbReference type="AlphaFoldDB" id="A0A5J5ASF2"/>
<keyword evidence="2 3" id="KW-0175">Coiled coil</keyword>
<dbReference type="PANTHER" id="PTHR32054:SF23">
    <property type="entry name" value="WEB FAMILY PLANT PROTEIN"/>
    <property type="match status" value="1"/>
</dbReference>
<dbReference type="Proteomes" id="UP000325577">
    <property type="component" value="Linkage Group LG2"/>
</dbReference>
<dbReference type="GO" id="GO:0009904">
    <property type="term" value="P:chloroplast accumulation movement"/>
    <property type="evidence" value="ECO:0007669"/>
    <property type="project" value="TreeGrafter"/>
</dbReference>
<dbReference type="EMBL" id="CM018043">
    <property type="protein sequence ID" value="KAA8531971.1"/>
    <property type="molecule type" value="Genomic_DNA"/>
</dbReference>
<proteinExistence type="inferred from homology"/>
<feature type="coiled-coil region" evidence="3">
    <location>
        <begin position="65"/>
        <end position="117"/>
    </location>
</feature>
<keyword evidence="5" id="KW-1185">Reference proteome</keyword>
<gene>
    <name evidence="4" type="ORF">F0562_006887</name>
</gene>
<dbReference type="PANTHER" id="PTHR32054">
    <property type="entry name" value="HEAVY CHAIN, PUTATIVE, EXPRESSED-RELATED-RELATED"/>
    <property type="match status" value="1"/>
</dbReference>
<evidence type="ECO:0000256" key="1">
    <source>
        <dbReference type="ARBA" id="ARBA00005485"/>
    </source>
</evidence>
<reference evidence="4 5" key="1">
    <citation type="submission" date="2019-09" db="EMBL/GenBank/DDBJ databases">
        <title>A chromosome-level genome assembly of the Chinese tupelo Nyssa sinensis.</title>
        <authorList>
            <person name="Yang X."/>
            <person name="Kang M."/>
            <person name="Yang Y."/>
            <person name="Xiong H."/>
            <person name="Wang M."/>
            <person name="Zhang Z."/>
            <person name="Wang Z."/>
            <person name="Wu H."/>
            <person name="Ma T."/>
            <person name="Liu J."/>
            <person name="Xi Z."/>
        </authorList>
    </citation>
    <scope>NUCLEOTIDE SEQUENCE [LARGE SCALE GENOMIC DNA]</scope>
    <source>
        <strain evidence="4">J267</strain>
        <tissue evidence="4">Leaf</tissue>
    </source>
</reference>
<evidence type="ECO:0000313" key="4">
    <source>
        <dbReference type="EMBL" id="KAA8531971.1"/>
    </source>
</evidence>
<accession>A0A5J5ASF2</accession>
<dbReference type="GO" id="GO:0009903">
    <property type="term" value="P:chloroplast avoidance movement"/>
    <property type="evidence" value="ECO:0007669"/>
    <property type="project" value="TreeGrafter"/>
</dbReference>
<dbReference type="OrthoDB" id="4585693at2759"/>
<protein>
    <recommendedName>
        <fullName evidence="6">WEB family protein</fullName>
    </recommendedName>
</protein>
<evidence type="ECO:0008006" key="6">
    <source>
        <dbReference type="Google" id="ProtNLM"/>
    </source>
</evidence>
<comment type="similarity">
    <text evidence="1">Belongs to the WEB family.</text>
</comment>
<evidence type="ECO:0000256" key="2">
    <source>
        <dbReference type="ARBA" id="ARBA00023054"/>
    </source>
</evidence>
<name>A0A5J5ASF2_9ASTE</name>